<feature type="compositionally biased region" description="Polar residues" evidence="1">
    <location>
        <begin position="492"/>
        <end position="512"/>
    </location>
</feature>
<feature type="region of interest" description="Disordered" evidence="1">
    <location>
        <begin position="745"/>
        <end position="824"/>
    </location>
</feature>
<dbReference type="Pfam" id="PF04969">
    <property type="entry name" value="CS"/>
    <property type="match status" value="1"/>
</dbReference>
<evidence type="ECO:0000256" key="1">
    <source>
        <dbReference type="SAM" id="MobiDB-lite"/>
    </source>
</evidence>
<dbReference type="OrthoDB" id="25149at2759"/>
<feature type="compositionally biased region" description="Polar residues" evidence="1">
    <location>
        <begin position="154"/>
        <end position="165"/>
    </location>
</feature>
<evidence type="ECO:0000256" key="2">
    <source>
        <dbReference type="SAM" id="Phobius"/>
    </source>
</evidence>
<proteinExistence type="predicted"/>
<feature type="compositionally biased region" description="Basic and acidic residues" evidence="1">
    <location>
        <begin position="97"/>
        <end position="107"/>
    </location>
</feature>
<keyword evidence="2" id="KW-1133">Transmembrane helix</keyword>
<dbReference type="Proteomes" id="UP000323386">
    <property type="component" value="Unassembled WGS sequence"/>
</dbReference>
<organism evidence="4 5">
    <name type="scientific">Pseudozyma flocculosa</name>
    <dbReference type="NCBI Taxonomy" id="84751"/>
    <lineage>
        <taxon>Eukaryota</taxon>
        <taxon>Fungi</taxon>
        <taxon>Dikarya</taxon>
        <taxon>Basidiomycota</taxon>
        <taxon>Ustilaginomycotina</taxon>
        <taxon>Ustilaginomycetes</taxon>
        <taxon>Ustilaginales</taxon>
        <taxon>Ustilaginaceae</taxon>
        <taxon>Pseudozyma</taxon>
    </lineage>
</organism>
<feature type="region of interest" description="Disordered" evidence="1">
    <location>
        <begin position="644"/>
        <end position="673"/>
    </location>
</feature>
<feature type="region of interest" description="Disordered" evidence="1">
    <location>
        <begin position="198"/>
        <end position="233"/>
    </location>
</feature>
<evidence type="ECO:0000313" key="5">
    <source>
        <dbReference type="Proteomes" id="UP000323386"/>
    </source>
</evidence>
<name>A0A5C3F317_9BASI</name>
<feature type="region of interest" description="Disordered" evidence="1">
    <location>
        <begin position="440"/>
        <end position="460"/>
    </location>
</feature>
<dbReference type="InterPro" id="IPR007052">
    <property type="entry name" value="CS_dom"/>
</dbReference>
<protein>
    <recommendedName>
        <fullName evidence="3">CS domain-containing protein</fullName>
    </recommendedName>
</protein>
<dbReference type="Gene3D" id="2.60.40.790">
    <property type="match status" value="1"/>
</dbReference>
<feature type="compositionally biased region" description="Low complexity" evidence="1">
    <location>
        <begin position="799"/>
        <end position="815"/>
    </location>
</feature>
<keyword evidence="2" id="KW-0472">Membrane</keyword>
<reference evidence="4 5" key="1">
    <citation type="submission" date="2018-03" db="EMBL/GenBank/DDBJ databases">
        <authorList>
            <person name="Guldener U."/>
        </authorList>
    </citation>
    <scope>NUCLEOTIDE SEQUENCE [LARGE SCALE GENOMIC DNA]</scope>
    <source>
        <strain evidence="4 5">DAOM196992</strain>
    </source>
</reference>
<accession>A0A5C3F317</accession>
<dbReference type="AlphaFoldDB" id="A0A5C3F317"/>
<feature type="compositionally biased region" description="Polar residues" evidence="1">
    <location>
        <begin position="172"/>
        <end position="182"/>
    </location>
</feature>
<evidence type="ECO:0000313" key="4">
    <source>
        <dbReference type="EMBL" id="SPO38722.1"/>
    </source>
</evidence>
<dbReference type="SUPFAM" id="SSF49764">
    <property type="entry name" value="HSP20-like chaperones"/>
    <property type="match status" value="1"/>
</dbReference>
<feature type="region of interest" description="Disordered" evidence="1">
    <location>
        <begin position="475"/>
        <end position="547"/>
    </location>
</feature>
<feature type="compositionally biased region" description="Low complexity" evidence="1">
    <location>
        <begin position="757"/>
        <end position="770"/>
    </location>
</feature>
<feature type="transmembrane region" description="Helical" evidence="2">
    <location>
        <begin position="926"/>
        <end position="949"/>
    </location>
</feature>
<keyword evidence="5" id="KW-1185">Reference proteome</keyword>
<feature type="compositionally biased region" description="Low complexity" evidence="1">
    <location>
        <begin position="201"/>
        <end position="233"/>
    </location>
</feature>
<feature type="compositionally biased region" description="Low complexity" evidence="1">
    <location>
        <begin position="108"/>
        <end position="120"/>
    </location>
</feature>
<sequence length="960" mass="99801">MERAEATGRAALEPVMHGWTFHQSHDQATVLFLVGQGVSSRDLEVTIGSDHIVAAVRSQPAIIKARLYGRINTATSSWRIGDKNRSRLKRSTSRSLQRPERRSDSHQAHAGHSSGSNGDGCSTSSTDDPAGQGSATSRGIQGVLDQSAPEASASLPQHSPRSSGSERGLRSPATQSSPQSYGSMDASLVSLRSASSYEVLPPGSRSSQPSAAPSSGTGWSSSSSDVGSNESSAGYLAHSAVLSEPDAAAVAGNHFDYAGRRPRRVRSDLEAFYTSGERSFPATSDPESSVASLAMTGATFDSDAGDSRAGRASSIGVDDASSGPDASSGSGPVVEADMTMGTDGKIKPASAQPPAMRLVTIHLDKIDTGIWPLLVIGPAPLRTENADAAFLRRAAASPLQHGAALPATESLIATRLRSAVREREERRTRQTAERELARALGEALASPQPAQGTERGTGASRATVKAYLNSLAAAPDVPLDDTDDHERPGAVSPSTSRLSVLSTASDDSTTVLGSRPSDPTALPKAQGGRETRGDANYSSLATTDSEADEVERLQELQMEAKYNMDPTTLSLIGLQVADSSSARSAGQERRHLGAPGHGAGALPEAFEYFARAWRVGEIALATERLVQDYLPLLSAASVAEDLSAVKTSGTPPRAPEMATQGSADTFRPRDTDQTHSQLSKAFAARSTVETQRQRLIASLGGSKALARLYLSYARLQLPSASQTRSLLAFPLGQLNSPFVDATAPRPRLAGGLKRKSSVVLSSSGSSRTSSAPPSHGGRVRSGSPPSLRGSVPSIDSFRAGGASPTSSPAASPIHPSGRHGSGEDQVEFLAPTGASDAVVPGPLQFLEEAVRLDESLRGQISAQEWAEALQIDYEEARRRSLDRRGIKQAEEMGSLAGESQGGDLVFDSDGGRSGKNAAADPDAGTLAFVSGAALLGMALAGGVAALGWWRRASGGLSSSA</sequence>
<keyword evidence="2" id="KW-0812">Transmembrane</keyword>
<feature type="compositionally biased region" description="Low complexity" evidence="1">
    <location>
        <begin position="316"/>
        <end position="334"/>
    </location>
</feature>
<evidence type="ECO:0000259" key="3">
    <source>
        <dbReference type="Pfam" id="PF04969"/>
    </source>
</evidence>
<feature type="domain" description="CS" evidence="3">
    <location>
        <begin position="20"/>
        <end position="83"/>
    </location>
</feature>
<gene>
    <name evidence="4" type="ORF">PSFLO_04201</name>
</gene>
<dbReference type="EMBL" id="OOIP01000011">
    <property type="protein sequence ID" value="SPO38722.1"/>
    <property type="molecule type" value="Genomic_DNA"/>
</dbReference>
<dbReference type="InterPro" id="IPR008978">
    <property type="entry name" value="HSP20-like_chaperone"/>
</dbReference>
<feature type="region of interest" description="Disordered" evidence="1">
    <location>
        <begin position="299"/>
        <end position="334"/>
    </location>
</feature>
<feature type="region of interest" description="Disordered" evidence="1">
    <location>
        <begin position="82"/>
        <end position="183"/>
    </location>
</feature>
<feature type="compositionally biased region" description="Polar residues" evidence="1">
    <location>
        <begin position="121"/>
        <end position="139"/>
    </location>
</feature>